<protein>
    <recommendedName>
        <fullName evidence="2">DUF7892 domain-containing protein</fullName>
    </recommendedName>
</protein>
<dbReference type="InterPro" id="IPR036047">
    <property type="entry name" value="F-box-like_dom_sf"/>
</dbReference>
<feature type="region of interest" description="Disordered" evidence="1">
    <location>
        <begin position="484"/>
        <end position="517"/>
    </location>
</feature>
<feature type="compositionally biased region" description="Basic and acidic residues" evidence="1">
    <location>
        <begin position="1043"/>
        <end position="1053"/>
    </location>
</feature>
<evidence type="ECO:0000259" key="2">
    <source>
        <dbReference type="Pfam" id="PF25422"/>
    </source>
</evidence>
<feature type="compositionally biased region" description="Basic and acidic residues" evidence="1">
    <location>
        <begin position="485"/>
        <end position="514"/>
    </location>
</feature>
<feature type="compositionally biased region" description="Pro residues" evidence="1">
    <location>
        <begin position="335"/>
        <end position="347"/>
    </location>
</feature>
<dbReference type="CDD" id="cd09917">
    <property type="entry name" value="F-box_SF"/>
    <property type="match status" value="1"/>
</dbReference>
<dbReference type="EMBL" id="MU006563">
    <property type="protein sequence ID" value="KAF2751026.1"/>
    <property type="molecule type" value="Genomic_DNA"/>
</dbReference>
<accession>A0A6A6VMK5</accession>
<gene>
    <name evidence="3" type="ORF">M011DRAFT_417564</name>
</gene>
<dbReference type="SUPFAM" id="SSF81383">
    <property type="entry name" value="F-box domain"/>
    <property type="match status" value="1"/>
</dbReference>
<feature type="compositionally biased region" description="Basic and acidic residues" evidence="1">
    <location>
        <begin position="41"/>
        <end position="59"/>
    </location>
</feature>
<feature type="domain" description="DUF7892" evidence="2">
    <location>
        <begin position="816"/>
        <end position="978"/>
    </location>
</feature>
<dbReference type="OrthoDB" id="2322499at2759"/>
<evidence type="ECO:0000256" key="1">
    <source>
        <dbReference type="SAM" id="MobiDB-lite"/>
    </source>
</evidence>
<feature type="compositionally biased region" description="Polar residues" evidence="1">
    <location>
        <begin position="1030"/>
        <end position="1041"/>
    </location>
</feature>
<dbReference type="Proteomes" id="UP000799440">
    <property type="component" value="Unassembled WGS sequence"/>
</dbReference>
<organism evidence="3 4">
    <name type="scientific">Sporormia fimetaria CBS 119925</name>
    <dbReference type="NCBI Taxonomy" id="1340428"/>
    <lineage>
        <taxon>Eukaryota</taxon>
        <taxon>Fungi</taxon>
        <taxon>Dikarya</taxon>
        <taxon>Ascomycota</taxon>
        <taxon>Pezizomycotina</taxon>
        <taxon>Dothideomycetes</taxon>
        <taxon>Pleosporomycetidae</taxon>
        <taxon>Pleosporales</taxon>
        <taxon>Sporormiaceae</taxon>
        <taxon>Sporormia</taxon>
    </lineage>
</organism>
<sequence>MEERYDSCSDASSADFYDSERKPDASSNGEAHHTSPHKRKADPLEASQEKRPKRETSRPLDEVELASCAGLPPALWQHIFFFCDLKTLGRLLQVNRSFLSFLTAVCHVSSDQHSSGSVHLIKSEAIWASARNSFPVKPPKPLRGFDELQMWQLVWTKRCQFCGRVSNLTLGDKLWQKGPASSGVRVLWPFAIRSCGVCLEARCKTDKQLLLSTASALAPGLPCIFLTQEGHYIPAYQLESSTTPAQMEIRKLYYNPHVEAISKELQDALGLGQAAAEEWYKGLEERSKEAMKAAERWEQWEVRYQWWKNQEQTRREQSAAPSTTSSLSYSRPKRSPPPMSRSPPVLAPVPVRKYQSSQRLMPPPSPHPVSMQPSAPDVARIDSCTPQLHSRSVQSPPSVSTTPAVPPKGFQAPRSERSLHDANEAKANRKIEIERRAMLLQPPIPETLLRHMDSFKAAVQIPQPMTDQAWSVLAPRLQSQLAAAKKAEKDYVPGGTDRRPHDPNSKEGREISDREWEDLQNPIREKLSILCEDFTMREWNNGARVNHQTSPRFAADVLVHVRGRFYADETYRNANTASGRGFPNEKENTARPKLVLENMKWVYDNKIKPITERYRKELFLCHGSGCETNTRFYGFEGVIQHYAAKHTNAFSVGNVVVAWRDAEWPEEPPFHPDPTSVRNAMPSHYTSQYGGYARAGTSTPHMQHHPSQASPVPYFGAQNYGPFMPPQPGPPTALAYGYAQNYANPTGYFAPQGASGPAGVASTQGPIAYSPALSNAALMTSPGVPAQLHQPSQGTGIPGRVETVLAGSSRQRTPLFEKQVSVVVDAARDVWNHTAGISDLPNSVRVYVLLHRVLSKFQVEFNYEPSLSHFMAALSSHDIPQTLKNAPGLFCKACQKLSHIPSLSYSIQVEDRTPFNLSALVSHFESQHISQTFSGTHAGQLPLQADWKEDMIELPSDRLIAGLLHADGMDPNKIRIFAMVFPRLFPPPPAKTDVPGVASTAPSVSQHLHEAHECSRATTPAIKLEKYTPSLGSSRASSPQPSKHRESEYDPRHPALLPRPDPLRDPSAKHSQAAGPCLEGLGHPHDETPVHRPSSSLHRRHPSAEDPSEAALHPRRGYNTGPLYEEYPVRHLNDERVGEQVHRRDYDYVHAYETDPYEQKRYYEDDGVRREFVLVREPAFESQSHRRRQSDTVRYMEEYVPEVGVGDERLDRPAAFHMAPYSVTGSANRRYHNDVPQRINAGEVSAAEEPLPVPHQVGSTEPSYDPPRGYPRTGSRGPPARDGPSPRGTAPIRHRDRPHGTSRYLRYVVRDRSSGAHRGAKRPSRYDRYEAQRRRLGQQESLQPGFDELDRDYSRGPSADPTAYHAEPYPPPDTLGYAAPEDRPPSLAPPEQPTPYQRGAHEPQRVYMDDYEDYEIIRVPRDRAYPPARFPHHYRDEGPQRVEYVYQEAPVRRGSYGAGYVQYEEVPGPPPHGAAGYRPEGASPFEPVPPDLKTEDAPSAAPGNA</sequence>
<feature type="region of interest" description="Disordered" evidence="1">
    <location>
        <begin position="1"/>
        <end position="59"/>
    </location>
</feature>
<reference evidence="3" key="1">
    <citation type="journal article" date="2020" name="Stud. Mycol.">
        <title>101 Dothideomycetes genomes: a test case for predicting lifestyles and emergence of pathogens.</title>
        <authorList>
            <person name="Haridas S."/>
            <person name="Albert R."/>
            <person name="Binder M."/>
            <person name="Bloem J."/>
            <person name="Labutti K."/>
            <person name="Salamov A."/>
            <person name="Andreopoulos B."/>
            <person name="Baker S."/>
            <person name="Barry K."/>
            <person name="Bills G."/>
            <person name="Bluhm B."/>
            <person name="Cannon C."/>
            <person name="Castanera R."/>
            <person name="Culley D."/>
            <person name="Daum C."/>
            <person name="Ezra D."/>
            <person name="Gonzalez J."/>
            <person name="Henrissat B."/>
            <person name="Kuo A."/>
            <person name="Liang C."/>
            <person name="Lipzen A."/>
            <person name="Lutzoni F."/>
            <person name="Magnuson J."/>
            <person name="Mondo S."/>
            <person name="Nolan M."/>
            <person name="Ohm R."/>
            <person name="Pangilinan J."/>
            <person name="Park H.-J."/>
            <person name="Ramirez L."/>
            <person name="Alfaro M."/>
            <person name="Sun H."/>
            <person name="Tritt A."/>
            <person name="Yoshinaga Y."/>
            <person name="Zwiers L.-H."/>
            <person name="Turgeon B."/>
            <person name="Goodwin S."/>
            <person name="Spatafora J."/>
            <person name="Crous P."/>
            <person name="Grigoriev I."/>
        </authorList>
    </citation>
    <scope>NUCLEOTIDE SEQUENCE</scope>
    <source>
        <strain evidence="3">CBS 119925</strain>
    </source>
</reference>
<evidence type="ECO:0000313" key="4">
    <source>
        <dbReference type="Proteomes" id="UP000799440"/>
    </source>
</evidence>
<evidence type="ECO:0000313" key="3">
    <source>
        <dbReference type="EMBL" id="KAF2751026.1"/>
    </source>
</evidence>
<feature type="region of interest" description="Disordered" evidence="1">
    <location>
        <begin position="1462"/>
        <end position="1505"/>
    </location>
</feature>
<dbReference type="PANTHER" id="PTHR24216:SF65">
    <property type="entry name" value="PAXILLIN-LIKE PROTEIN 1"/>
    <property type="match status" value="1"/>
</dbReference>
<feature type="compositionally biased region" description="Low complexity" evidence="1">
    <location>
        <begin position="390"/>
        <end position="403"/>
    </location>
</feature>
<dbReference type="PANTHER" id="PTHR24216">
    <property type="entry name" value="PAXILLIN-RELATED"/>
    <property type="match status" value="1"/>
</dbReference>
<feature type="compositionally biased region" description="Basic and acidic residues" evidence="1">
    <location>
        <begin position="1324"/>
        <end position="1333"/>
    </location>
</feature>
<dbReference type="Pfam" id="PF25422">
    <property type="entry name" value="DUF7892"/>
    <property type="match status" value="1"/>
</dbReference>
<feature type="region of interest" description="Disordered" evidence="1">
    <location>
        <begin position="311"/>
        <end position="424"/>
    </location>
</feature>
<proteinExistence type="predicted"/>
<feature type="region of interest" description="Disordered" evidence="1">
    <location>
        <begin position="992"/>
        <end position="1123"/>
    </location>
</feature>
<dbReference type="InterPro" id="IPR057214">
    <property type="entry name" value="DUF7892"/>
</dbReference>
<keyword evidence="4" id="KW-1185">Reference proteome</keyword>
<feature type="region of interest" description="Disordered" evidence="1">
    <location>
        <begin position="1243"/>
        <end position="1407"/>
    </location>
</feature>
<feature type="compositionally biased region" description="Basic and acidic residues" evidence="1">
    <location>
        <begin position="414"/>
        <end position="424"/>
    </location>
</feature>
<name>A0A6A6VMK5_9PLEO</name>